<evidence type="ECO:0000256" key="3">
    <source>
        <dbReference type="ARBA" id="ARBA00022448"/>
    </source>
</evidence>
<keyword evidence="9 12" id="KW-0472">Membrane</keyword>
<dbReference type="OrthoDB" id="158360at2759"/>
<name>F0XCB4_GROCL</name>
<keyword evidence="4 13" id="KW-0812">Transmembrane</keyword>
<comment type="function">
    <text evidence="12">SNARE required for protein transport between the ER and the Golgi complex.</text>
</comment>
<dbReference type="Pfam" id="PF12352">
    <property type="entry name" value="V-SNARE_C"/>
    <property type="match status" value="1"/>
</dbReference>
<evidence type="ECO:0000256" key="1">
    <source>
        <dbReference type="ARBA" id="ARBA00004163"/>
    </source>
</evidence>
<reference evidence="14 15" key="1">
    <citation type="journal article" date="2011" name="Proc. Natl. Acad. Sci. U.S.A.">
        <title>Genome and transcriptome analyses of the mountain pine beetle-fungal symbiont Grosmannia clavigera, a lodgepole pine pathogen.</title>
        <authorList>
            <person name="DiGuistini S."/>
            <person name="Wang Y."/>
            <person name="Liao N.Y."/>
            <person name="Taylor G."/>
            <person name="Tanguay P."/>
            <person name="Feau N."/>
            <person name="Henrissat B."/>
            <person name="Chan S.K."/>
            <person name="Hesse-Orce U."/>
            <person name="Alamouti S.M."/>
            <person name="Tsui C.K.M."/>
            <person name="Docking R.T."/>
            <person name="Levasseur A."/>
            <person name="Haridas S."/>
            <person name="Robertson G."/>
            <person name="Birol I."/>
            <person name="Holt R.A."/>
            <person name="Marra M.A."/>
            <person name="Hamelin R.C."/>
            <person name="Hirst M."/>
            <person name="Jones S.J.M."/>
            <person name="Bohlmann J."/>
            <person name="Breuil C."/>
        </authorList>
    </citation>
    <scope>NUCLEOTIDE SEQUENCE [LARGE SCALE GENOMIC DNA]</scope>
    <source>
        <strain evidence="15">kw1407 / UAMH 11150</strain>
    </source>
</reference>
<comment type="similarity">
    <text evidence="10 12">Belongs to the BOS1 family.</text>
</comment>
<keyword evidence="6 12" id="KW-0653">Protein transport</keyword>
<dbReference type="FunCoup" id="F0XCB4">
    <property type="interactions" value="48"/>
</dbReference>
<keyword evidence="3 12" id="KW-0813">Transport</keyword>
<evidence type="ECO:0000256" key="8">
    <source>
        <dbReference type="ARBA" id="ARBA00023034"/>
    </source>
</evidence>
<dbReference type="AlphaFoldDB" id="F0XCB4"/>
<proteinExistence type="inferred from homology"/>
<accession>F0XCB4</accession>
<comment type="subcellular location">
    <subcellularLocation>
        <location evidence="1">Endoplasmic reticulum membrane</location>
        <topology evidence="1">Single-pass type IV membrane protein</topology>
    </subcellularLocation>
    <subcellularLocation>
        <location evidence="2">Golgi apparatus membrane</location>
        <topology evidence="2">Single-pass type IV membrane protein</topology>
    </subcellularLocation>
</comment>
<dbReference type="GO" id="GO:0000149">
    <property type="term" value="F:SNARE binding"/>
    <property type="evidence" value="ECO:0007669"/>
    <property type="project" value="TreeGrafter"/>
</dbReference>
<dbReference type="eggNOG" id="KOG3251">
    <property type="taxonomic scope" value="Eukaryota"/>
</dbReference>
<dbReference type="GeneID" id="25974132"/>
<keyword evidence="5" id="KW-0931">ER-Golgi transport</keyword>
<dbReference type="GO" id="GO:0005484">
    <property type="term" value="F:SNAP receptor activity"/>
    <property type="evidence" value="ECO:0007669"/>
    <property type="project" value="InterPro"/>
</dbReference>
<sequence length="265" mass="28986">MNTAFNGALKQSTAIRKDLSSLSAVLSNPSADDGALVRMPAAFGQLSASLTTFSRTVDEYNSLAKQELNPAKQEKAFDRIRNFRTELGEYRTQLESLKSSRDDAVQAQSRAELLGRRPYVTATPENPYASAATAAAASAGGGGPASSSIAGAAGLFGHARTMSASERAEITRETHALREQNFFSNTNTALDEYIARGQAVLGDLGSQRDMLKNTQKRMYTVANTLGISGDTIRMIERRAREDKWIFWTGVVIFVLFCWLCLHYLR</sequence>
<dbReference type="EMBL" id="GL629765">
    <property type="protein sequence ID" value="EFX04344.1"/>
    <property type="molecule type" value="Genomic_DNA"/>
</dbReference>
<dbReference type="GO" id="GO:0015031">
    <property type="term" value="P:protein transport"/>
    <property type="evidence" value="ECO:0007669"/>
    <property type="project" value="UniProtKB-KW"/>
</dbReference>
<evidence type="ECO:0000256" key="5">
    <source>
        <dbReference type="ARBA" id="ARBA00022892"/>
    </source>
</evidence>
<organism evidence="15">
    <name type="scientific">Grosmannia clavigera (strain kw1407 / UAMH 11150)</name>
    <name type="common">Blue stain fungus</name>
    <name type="synonym">Graphiocladiella clavigera</name>
    <dbReference type="NCBI Taxonomy" id="655863"/>
    <lineage>
        <taxon>Eukaryota</taxon>
        <taxon>Fungi</taxon>
        <taxon>Dikarya</taxon>
        <taxon>Ascomycota</taxon>
        <taxon>Pezizomycotina</taxon>
        <taxon>Sordariomycetes</taxon>
        <taxon>Sordariomycetidae</taxon>
        <taxon>Ophiostomatales</taxon>
        <taxon>Ophiostomataceae</taxon>
        <taxon>Leptographium</taxon>
    </lineage>
</organism>
<dbReference type="GO" id="GO:0031902">
    <property type="term" value="C:late endosome membrane"/>
    <property type="evidence" value="ECO:0007669"/>
    <property type="project" value="TreeGrafter"/>
</dbReference>
<dbReference type="RefSeq" id="XP_014173826.1">
    <property type="nucleotide sequence ID" value="XM_014318351.1"/>
</dbReference>
<evidence type="ECO:0000256" key="12">
    <source>
        <dbReference type="PIRNR" id="PIRNR028865"/>
    </source>
</evidence>
<dbReference type="GO" id="GO:0006906">
    <property type="term" value="P:vesicle fusion"/>
    <property type="evidence" value="ECO:0007669"/>
    <property type="project" value="TreeGrafter"/>
</dbReference>
<dbReference type="STRING" id="655863.F0XCB4"/>
<evidence type="ECO:0000256" key="7">
    <source>
        <dbReference type="ARBA" id="ARBA00022989"/>
    </source>
</evidence>
<evidence type="ECO:0000256" key="13">
    <source>
        <dbReference type="SAM" id="Phobius"/>
    </source>
</evidence>
<feature type="transmembrane region" description="Helical" evidence="13">
    <location>
        <begin position="244"/>
        <end position="264"/>
    </location>
</feature>
<dbReference type="GO" id="GO:0012507">
    <property type="term" value="C:ER to Golgi transport vesicle membrane"/>
    <property type="evidence" value="ECO:0007669"/>
    <property type="project" value="TreeGrafter"/>
</dbReference>
<evidence type="ECO:0000313" key="14">
    <source>
        <dbReference type="EMBL" id="EFX04344.1"/>
    </source>
</evidence>
<gene>
    <name evidence="14" type="ORF">CMQ_1272</name>
</gene>
<dbReference type="GO" id="GO:0000139">
    <property type="term" value="C:Golgi membrane"/>
    <property type="evidence" value="ECO:0007669"/>
    <property type="project" value="UniProtKB-SubCell"/>
</dbReference>
<dbReference type="FunFam" id="1.20.5.110:FF:000054">
    <property type="entry name" value="Protein transport protein BOS1"/>
    <property type="match status" value="1"/>
</dbReference>
<keyword evidence="15" id="KW-1185">Reference proteome</keyword>
<dbReference type="GO" id="GO:0006888">
    <property type="term" value="P:endoplasmic reticulum to Golgi vesicle-mediated transport"/>
    <property type="evidence" value="ECO:0007669"/>
    <property type="project" value="TreeGrafter"/>
</dbReference>
<protein>
    <recommendedName>
        <fullName evidence="11 12">Protein transport protein BOS1</fullName>
    </recommendedName>
</protein>
<evidence type="ECO:0000256" key="2">
    <source>
        <dbReference type="ARBA" id="ARBA00004409"/>
    </source>
</evidence>
<evidence type="ECO:0000256" key="10">
    <source>
        <dbReference type="ARBA" id="ARBA00037983"/>
    </source>
</evidence>
<dbReference type="PANTHER" id="PTHR21230:SF1">
    <property type="entry name" value="GOLGI SNAP RECEPTOR COMPLEX MEMBER 2"/>
    <property type="match status" value="1"/>
</dbReference>
<dbReference type="InterPro" id="IPR027027">
    <property type="entry name" value="GOSR2/Membrin/Bos1"/>
</dbReference>
<dbReference type="GO" id="GO:0031201">
    <property type="term" value="C:SNARE complex"/>
    <property type="evidence" value="ECO:0007669"/>
    <property type="project" value="TreeGrafter"/>
</dbReference>
<dbReference type="InParanoid" id="F0XCB4"/>
<keyword evidence="7 13" id="KW-1133">Transmembrane helix</keyword>
<evidence type="ECO:0000256" key="11">
    <source>
        <dbReference type="ARBA" id="ARBA00040957"/>
    </source>
</evidence>
<evidence type="ECO:0000313" key="15">
    <source>
        <dbReference type="Proteomes" id="UP000007796"/>
    </source>
</evidence>
<dbReference type="CDD" id="cd15863">
    <property type="entry name" value="SNARE_GS27"/>
    <property type="match status" value="1"/>
</dbReference>
<evidence type="ECO:0000256" key="9">
    <source>
        <dbReference type="ARBA" id="ARBA00023136"/>
    </source>
</evidence>
<keyword evidence="8" id="KW-0333">Golgi apparatus</keyword>
<evidence type="ECO:0000256" key="6">
    <source>
        <dbReference type="ARBA" id="ARBA00022927"/>
    </source>
</evidence>
<dbReference type="Gene3D" id="1.20.5.110">
    <property type="match status" value="1"/>
</dbReference>
<dbReference type="PANTHER" id="PTHR21230">
    <property type="entry name" value="VESICLE TRANSPORT V-SNARE PROTEIN VTI1-RELATED"/>
    <property type="match status" value="1"/>
</dbReference>
<dbReference type="HOGENOM" id="CLU_078260_1_0_1"/>
<dbReference type="PIRSF" id="PIRSF028865">
    <property type="entry name" value="Membrin-2"/>
    <property type="match status" value="1"/>
</dbReference>
<dbReference type="Proteomes" id="UP000007796">
    <property type="component" value="Unassembled WGS sequence"/>
</dbReference>
<dbReference type="GO" id="GO:0005789">
    <property type="term" value="C:endoplasmic reticulum membrane"/>
    <property type="evidence" value="ECO:0007669"/>
    <property type="project" value="UniProtKB-SubCell"/>
</dbReference>
<evidence type="ECO:0000256" key="4">
    <source>
        <dbReference type="ARBA" id="ARBA00022692"/>
    </source>
</evidence>